<gene>
    <name evidence="2" type="ORF">FRUB_08856</name>
</gene>
<dbReference type="EMBL" id="NIDE01000017">
    <property type="protein sequence ID" value="OWK36293.1"/>
    <property type="molecule type" value="Genomic_DNA"/>
</dbReference>
<organism evidence="2 3">
    <name type="scientific">Fimbriiglobus ruber</name>
    <dbReference type="NCBI Taxonomy" id="1908690"/>
    <lineage>
        <taxon>Bacteria</taxon>
        <taxon>Pseudomonadati</taxon>
        <taxon>Planctomycetota</taxon>
        <taxon>Planctomycetia</taxon>
        <taxon>Gemmatales</taxon>
        <taxon>Gemmataceae</taxon>
        <taxon>Fimbriiglobus</taxon>
    </lineage>
</organism>
<evidence type="ECO:0000313" key="2">
    <source>
        <dbReference type="EMBL" id="OWK36293.1"/>
    </source>
</evidence>
<feature type="region of interest" description="Disordered" evidence="1">
    <location>
        <begin position="1"/>
        <end position="31"/>
    </location>
</feature>
<reference evidence="3" key="1">
    <citation type="submission" date="2017-06" db="EMBL/GenBank/DDBJ databases">
        <title>Genome analysis of Fimbriiglobus ruber SP5, the first member of the order Planctomycetales with confirmed chitinolytic capability.</title>
        <authorList>
            <person name="Ravin N.V."/>
            <person name="Rakitin A.L."/>
            <person name="Ivanova A.A."/>
            <person name="Beletsky A.V."/>
            <person name="Kulichevskaya I.S."/>
            <person name="Mardanov A.V."/>
            <person name="Dedysh S.N."/>
        </authorList>
    </citation>
    <scope>NUCLEOTIDE SEQUENCE [LARGE SCALE GENOMIC DNA]</scope>
    <source>
        <strain evidence="3">SP5</strain>
    </source>
</reference>
<evidence type="ECO:0000313" key="3">
    <source>
        <dbReference type="Proteomes" id="UP000214646"/>
    </source>
</evidence>
<protein>
    <submittedName>
        <fullName evidence="2">Mobile element protein</fullName>
    </submittedName>
</protein>
<name>A0A225D5P4_9BACT</name>
<comment type="caution">
    <text evidence="2">The sequence shown here is derived from an EMBL/GenBank/DDBJ whole genome shotgun (WGS) entry which is preliminary data.</text>
</comment>
<feature type="region of interest" description="Disordered" evidence="1">
    <location>
        <begin position="43"/>
        <end position="66"/>
    </location>
</feature>
<evidence type="ECO:0000256" key="1">
    <source>
        <dbReference type="SAM" id="MobiDB-lite"/>
    </source>
</evidence>
<accession>A0A225D5P4</accession>
<keyword evidence="3" id="KW-1185">Reference proteome</keyword>
<proteinExistence type="predicted"/>
<sequence>MPSFGARPHPLGRTSRCRNQRTRGEGENGSNWWEIRAGHALSRSGKNGRASKDGSPRLRSVAASNGRRAASRHAVCWWKASYGTNRSRGRRFIERMTVNVSCKAQERSILTFFLDAIAAARTGARSLHSSPSLVERLPSFPHVEILLFIVDSF</sequence>
<dbReference type="Proteomes" id="UP000214646">
    <property type="component" value="Unassembled WGS sequence"/>
</dbReference>
<dbReference type="AlphaFoldDB" id="A0A225D5P4"/>